<evidence type="ECO:0000313" key="4">
    <source>
        <dbReference type="EMBL" id="AEW72001.1"/>
    </source>
</evidence>
<protein>
    <submittedName>
        <fullName evidence="4">Acetyltransferase</fullName>
    </submittedName>
</protein>
<dbReference type="eggNOG" id="COG3153">
    <property type="taxonomic scope" value="Bacteria"/>
</dbReference>
<evidence type="ECO:0000259" key="3">
    <source>
        <dbReference type="PROSITE" id="PS51186"/>
    </source>
</evidence>
<dbReference type="AlphaFoldDB" id="G8LL36"/>
<name>G8LL36_9ENTR</name>
<evidence type="ECO:0000256" key="2">
    <source>
        <dbReference type="ARBA" id="ARBA00023315"/>
    </source>
</evidence>
<dbReference type="PROSITE" id="PS51186">
    <property type="entry name" value="GNAT"/>
    <property type="match status" value="1"/>
</dbReference>
<dbReference type="Proteomes" id="UP000007838">
    <property type="component" value="Chromosome"/>
</dbReference>
<dbReference type="InterPro" id="IPR016181">
    <property type="entry name" value="Acyl_CoA_acyltransferase"/>
</dbReference>
<evidence type="ECO:0000256" key="1">
    <source>
        <dbReference type="ARBA" id="ARBA00022679"/>
    </source>
</evidence>
<dbReference type="Pfam" id="PF00583">
    <property type="entry name" value="Acetyltransf_1"/>
    <property type="match status" value="1"/>
</dbReference>
<dbReference type="HOGENOM" id="CLU_096760_0_0_6"/>
<dbReference type="CDD" id="cd04301">
    <property type="entry name" value="NAT_SF"/>
    <property type="match status" value="1"/>
</dbReference>
<dbReference type="InterPro" id="IPR050832">
    <property type="entry name" value="Bact_Acetyltransf"/>
</dbReference>
<keyword evidence="1 4" id="KW-0808">Transferase</keyword>
<gene>
    <name evidence="4" type="ORF">EcWSU1_00561</name>
</gene>
<feature type="domain" description="N-acetyltransferase" evidence="3">
    <location>
        <begin position="17"/>
        <end position="182"/>
    </location>
</feature>
<proteinExistence type="predicted"/>
<dbReference type="PANTHER" id="PTHR43877">
    <property type="entry name" value="AMINOALKYLPHOSPHONATE N-ACETYLTRANSFERASE-RELATED-RELATED"/>
    <property type="match status" value="1"/>
</dbReference>
<dbReference type="Gene3D" id="3.40.630.30">
    <property type="match status" value="1"/>
</dbReference>
<dbReference type="SUPFAM" id="SSF55729">
    <property type="entry name" value="Acyl-CoA N-acyltransferases (Nat)"/>
    <property type="match status" value="1"/>
</dbReference>
<dbReference type="InterPro" id="IPR000182">
    <property type="entry name" value="GNAT_dom"/>
</dbReference>
<sequence>MFRIGTAGRGILSAMNILFRSTTPKDVAALPAIERAAGERFRDVPELAWLADGDVICAEHHLDYAKRGFSWLALANDLPVGFILAEAHPSSLFIVELSVHREWQGRGIGRRLIACVADHARTLGLTSLTLTTFCEVPWNAPFYARLGFETVTMLTPELRQKREEEAAHGFAYDSRCAMRLPL</sequence>
<organism evidence="4 5">
    <name type="scientific">Enterobacter ludwigii</name>
    <dbReference type="NCBI Taxonomy" id="299767"/>
    <lineage>
        <taxon>Bacteria</taxon>
        <taxon>Pseudomonadati</taxon>
        <taxon>Pseudomonadota</taxon>
        <taxon>Gammaproteobacteria</taxon>
        <taxon>Enterobacterales</taxon>
        <taxon>Enterobacteriaceae</taxon>
        <taxon>Enterobacter</taxon>
        <taxon>Enterobacter cloacae complex</taxon>
    </lineage>
</organism>
<dbReference type="KEGG" id="eec:EcWSU1_00561"/>
<dbReference type="GO" id="GO:0016747">
    <property type="term" value="F:acyltransferase activity, transferring groups other than amino-acyl groups"/>
    <property type="evidence" value="ECO:0007669"/>
    <property type="project" value="InterPro"/>
</dbReference>
<keyword evidence="2" id="KW-0012">Acyltransferase</keyword>
<accession>G8LL36</accession>
<reference evidence="4 5" key="1">
    <citation type="journal article" date="2011" name="Stand. Genomic Sci.">
        <title>Complete genome of the onion pathogen Enterobacter cloacae EcWSU1.</title>
        <authorList>
            <person name="Humann J.L."/>
            <person name="Wildung M."/>
            <person name="Cheng C.H."/>
            <person name="Lee T."/>
            <person name="Stewart J.E."/>
            <person name="Drew J.C."/>
            <person name="Triplett E.W."/>
            <person name="Main D."/>
            <person name="Schroeder B.K."/>
        </authorList>
    </citation>
    <scope>NUCLEOTIDE SEQUENCE [LARGE SCALE GENOMIC DNA]</scope>
    <source>
        <strain evidence="4 5">EcWSU1</strain>
    </source>
</reference>
<evidence type="ECO:0000313" key="5">
    <source>
        <dbReference type="Proteomes" id="UP000007838"/>
    </source>
</evidence>
<dbReference type="EMBL" id="CP002886">
    <property type="protein sequence ID" value="AEW72001.1"/>
    <property type="molecule type" value="Genomic_DNA"/>
</dbReference>